<dbReference type="Proteomes" id="UP000011087">
    <property type="component" value="Unassembled WGS sequence"/>
</dbReference>
<feature type="compositionally biased region" description="Basic and acidic residues" evidence="6">
    <location>
        <begin position="72"/>
        <end position="98"/>
    </location>
</feature>
<dbReference type="RefSeq" id="XP_005838655.1">
    <property type="nucleotide sequence ID" value="XM_005838598.1"/>
</dbReference>
<evidence type="ECO:0000313" key="8">
    <source>
        <dbReference type="EMBL" id="EKX51675.1"/>
    </source>
</evidence>
<name>L1JTZ5_GUITC</name>
<dbReference type="EMBL" id="JH992975">
    <property type="protein sequence ID" value="EKX51675.1"/>
    <property type="molecule type" value="Genomic_DNA"/>
</dbReference>
<comment type="subcellular location">
    <subcellularLocation>
        <location evidence="1">Membrane</location>
        <topology evidence="1">Multi-pass membrane protein</topology>
    </subcellularLocation>
</comment>
<keyword evidence="10" id="KW-1185">Reference proteome</keyword>
<keyword evidence="3 7" id="KW-0812">Transmembrane</keyword>
<proteinExistence type="inferred from homology"/>
<dbReference type="PANTHER" id="PTHR13317:SF4">
    <property type="entry name" value="TRANSMEMBRANE ANTERIOR POSTERIOR TRANSFORMATION PROTEIN 1 HOMOLOG"/>
    <property type="match status" value="1"/>
</dbReference>
<keyword evidence="4 7" id="KW-1133">Transmembrane helix</keyword>
<dbReference type="eggNOG" id="KOG2490">
    <property type="taxonomic scope" value="Eukaryota"/>
</dbReference>
<evidence type="ECO:0000256" key="5">
    <source>
        <dbReference type="ARBA" id="ARBA00023136"/>
    </source>
</evidence>
<dbReference type="PaxDb" id="55529-EKX51675"/>
<sequence length="672" mass="75803">MVRGVKRAASGEEGARKKRRGGGGENGGSLPLADVLHNGLEDDSSSAMVSSDELEIPQDRAREQGTCRFRSRRGDEGMGRTRTEEVSVQTEKRDRETRISSIPPKVLEADAKRYSSVSPRERAIMSSSPRSSDKRNLAQGSRGFVRYVLGEVSPVVVESELQEATPDMFFPKVNEDWTPQCPPFMKVPFKLEKTLSIGFLVCADSFLFNFTLLPLRTISAVVAYVCSFIPFLQCSRPVAILDDVSRACLMFSSLAVLLTVDISFLYHYIRGQMSSYIKLYVIYNVLEVFDRLLYSLGQDVFDTLSIWSAQASWLEEKENGRYSAAFRSYQFRAVYPLLAVAYVSVHSVVLLVQVVTLNVAINSQNNALITLLVANNFTELKGHVFKKFDESTLLQVVCADIVERFQMVVCLSLVTLQNLVVDGKLMNKAWLQDWGNMVVVVWCTELLVDWIKHAFITKFNKIEPDVYNRYRDVIWEHICNAWRLRQPHRVAKHVGFVSLPIACVFTRVVLHTLTPEHIIAIRQNWKVLVPLGVVWWCVLCQIKMNLYLVLLGHACKRRIRKQEKFVAAEDEFRQAGGRASQKFQSPRASPADIDKEAHEAAVVQELMGVEMFTRTRNVTKMDGQANKSPVLHPSTPGKPSLGYVSAYPPQMELNPVGISRCTSTTELSKKVT</sequence>
<gene>
    <name evidence="8" type="ORF">GUITHDRAFT_134560</name>
</gene>
<dbReference type="InterPro" id="IPR008010">
    <property type="entry name" value="Tatp1"/>
</dbReference>
<evidence type="ECO:0000256" key="2">
    <source>
        <dbReference type="ARBA" id="ARBA00008803"/>
    </source>
</evidence>
<reference evidence="8 10" key="1">
    <citation type="journal article" date="2012" name="Nature">
        <title>Algal genomes reveal evolutionary mosaicism and the fate of nucleomorphs.</title>
        <authorList>
            <consortium name="DOE Joint Genome Institute"/>
            <person name="Curtis B.A."/>
            <person name="Tanifuji G."/>
            <person name="Burki F."/>
            <person name="Gruber A."/>
            <person name="Irimia M."/>
            <person name="Maruyama S."/>
            <person name="Arias M.C."/>
            <person name="Ball S.G."/>
            <person name="Gile G.H."/>
            <person name="Hirakawa Y."/>
            <person name="Hopkins J.F."/>
            <person name="Kuo A."/>
            <person name="Rensing S.A."/>
            <person name="Schmutz J."/>
            <person name="Symeonidi A."/>
            <person name="Elias M."/>
            <person name="Eveleigh R.J."/>
            <person name="Herman E.K."/>
            <person name="Klute M.J."/>
            <person name="Nakayama T."/>
            <person name="Obornik M."/>
            <person name="Reyes-Prieto A."/>
            <person name="Armbrust E.V."/>
            <person name="Aves S.J."/>
            <person name="Beiko R.G."/>
            <person name="Coutinho P."/>
            <person name="Dacks J.B."/>
            <person name="Durnford D.G."/>
            <person name="Fast N.M."/>
            <person name="Green B.R."/>
            <person name="Grisdale C.J."/>
            <person name="Hempel F."/>
            <person name="Henrissat B."/>
            <person name="Hoppner M.P."/>
            <person name="Ishida K."/>
            <person name="Kim E."/>
            <person name="Koreny L."/>
            <person name="Kroth P.G."/>
            <person name="Liu Y."/>
            <person name="Malik S.B."/>
            <person name="Maier U.G."/>
            <person name="McRose D."/>
            <person name="Mock T."/>
            <person name="Neilson J.A."/>
            <person name="Onodera N.T."/>
            <person name="Poole A.M."/>
            <person name="Pritham E.J."/>
            <person name="Richards T.A."/>
            <person name="Rocap G."/>
            <person name="Roy S.W."/>
            <person name="Sarai C."/>
            <person name="Schaack S."/>
            <person name="Shirato S."/>
            <person name="Slamovits C.H."/>
            <person name="Spencer D.F."/>
            <person name="Suzuki S."/>
            <person name="Worden A.Z."/>
            <person name="Zauner S."/>
            <person name="Barry K."/>
            <person name="Bell C."/>
            <person name="Bharti A.K."/>
            <person name="Crow J.A."/>
            <person name="Grimwood J."/>
            <person name="Kramer R."/>
            <person name="Lindquist E."/>
            <person name="Lucas S."/>
            <person name="Salamov A."/>
            <person name="McFadden G.I."/>
            <person name="Lane C.E."/>
            <person name="Keeling P.J."/>
            <person name="Gray M.W."/>
            <person name="Grigoriev I.V."/>
            <person name="Archibald J.M."/>
        </authorList>
    </citation>
    <scope>NUCLEOTIDE SEQUENCE</scope>
    <source>
        <strain evidence="8 10">CCMP2712</strain>
    </source>
</reference>
<feature type="region of interest" description="Disordered" evidence="6">
    <location>
        <begin position="1"/>
        <end position="103"/>
    </location>
</feature>
<dbReference type="STRING" id="905079.L1JTZ5"/>
<feature type="transmembrane region" description="Helical" evidence="7">
    <location>
        <begin position="218"/>
        <end position="235"/>
    </location>
</feature>
<dbReference type="EnsemblProtists" id="EKX51675">
    <property type="protein sequence ID" value="EKX51675"/>
    <property type="gene ID" value="GUITHDRAFT_134560"/>
</dbReference>
<feature type="region of interest" description="Disordered" evidence="6">
    <location>
        <begin position="118"/>
        <end position="137"/>
    </location>
</feature>
<dbReference type="Pfam" id="PF05346">
    <property type="entry name" value="DUF747"/>
    <property type="match status" value="1"/>
</dbReference>
<evidence type="ECO:0000256" key="4">
    <source>
        <dbReference type="ARBA" id="ARBA00022989"/>
    </source>
</evidence>
<feature type="region of interest" description="Disordered" evidence="6">
    <location>
        <begin position="621"/>
        <end position="645"/>
    </location>
</feature>
<feature type="transmembrane region" description="Helical" evidence="7">
    <location>
        <begin position="247"/>
        <end position="269"/>
    </location>
</feature>
<comment type="similarity">
    <text evidence="2">Belongs to the TAPT1 family.</text>
</comment>
<reference evidence="10" key="2">
    <citation type="submission" date="2012-11" db="EMBL/GenBank/DDBJ databases">
        <authorList>
            <person name="Kuo A."/>
            <person name="Curtis B.A."/>
            <person name="Tanifuji G."/>
            <person name="Burki F."/>
            <person name="Gruber A."/>
            <person name="Irimia M."/>
            <person name="Maruyama S."/>
            <person name="Arias M.C."/>
            <person name="Ball S.G."/>
            <person name="Gile G.H."/>
            <person name="Hirakawa Y."/>
            <person name="Hopkins J.F."/>
            <person name="Rensing S.A."/>
            <person name="Schmutz J."/>
            <person name="Symeonidi A."/>
            <person name="Elias M."/>
            <person name="Eveleigh R.J."/>
            <person name="Herman E.K."/>
            <person name="Klute M.J."/>
            <person name="Nakayama T."/>
            <person name="Obornik M."/>
            <person name="Reyes-Prieto A."/>
            <person name="Armbrust E.V."/>
            <person name="Aves S.J."/>
            <person name="Beiko R.G."/>
            <person name="Coutinho P."/>
            <person name="Dacks J.B."/>
            <person name="Durnford D.G."/>
            <person name="Fast N.M."/>
            <person name="Green B.R."/>
            <person name="Grisdale C."/>
            <person name="Hempe F."/>
            <person name="Henrissat B."/>
            <person name="Hoppner M.P."/>
            <person name="Ishida K.-I."/>
            <person name="Kim E."/>
            <person name="Koreny L."/>
            <person name="Kroth P.G."/>
            <person name="Liu Y."/>
            <person name="Malik S.-B."/>
            <person name="Maier U.G."/>
            <person name="McRose D."/>
            <person name="Mock T."/>
            <person name="Neilson J.A."/>
            <person name="Onodera N.T."/>
            <person name="Poole A.M."/>
            <person name="Pritham E.J."/>
            <person name="Richards T.A."/>
            <person name="Rocap G."/>
            <person name="Roy S.W."/>
            <person name="Sarai C."/>
            <person name="Schaack S."/>
            <person name="Shirato S."/>
            <person name="Slamovits C.H."/>
            <person name="Spencer D.F."/>
            <person name="Suzuki S."/>
            <person name="Worden A.Z."/>
            <person name="Zauner S."/>
            <person name="Barry K."/>
            <person name="Bell C."/>
            <person name="Bharti A.K."/>
            <person name="Crow J.A."/>
            <person name="Grimwood J."/>
            <person name="Kramer R."/>
            <person name="Lindquist E."/>
            <person name="Lucas S."/>
            <person name="Salamov A."/>
            <person name="McFadden G.I."/>
            <person name="Lane C.E."/>
            <person name="Keeling P.J."/>
            <person name="Gray M.W."/>
            <person name="Grigoriev I.V."/>
            <person name="Archibald J.M."/>
        </authorList>
    </citation>
    <scope>NUCLEOTIDE SEQUENCE</scope>
    <source>
        <strain evidence="10">CCMP2712</strain>
    </source>
</reference>
<evidence type="ECO:0000256" key="7">
    <source>
        <dbReference type="SAM" id="Phobius"/>
    </source>
</evidence>
<evidence type="ECO:0000256" key="1">
    <source>
        <dbReference type="ARBA" id="ARBA00004141"/>
    </source>
</evidence>
<accession>L1JTZ5</accession>
<evidence type="ECO:0000313" key="9">
    <source>
        <dbReference type="EnsemblProtists" id="EKX51675"/>
    </source>
</evidence>
<dbReference type="GeneID" id="17308359"/>
<organism evidence="8">
    <name type="scientific">Guillardia theta (strain CCMP2712)</name>
    <name type="common">Cryptophyte</name>
    <dbReference type="NCBI Taxonomy" id="905079"/>
    <lineage>
        <taxon>Eukaryota</taxon>
        <taxon>Cryptophyceae</taxon>
        <taxon>Pyrenomonadales</taxon>
        <taxon>Geminigeraceae</taxon>
        <taxon>Guillardia</taxon>
    </lineage>
</organism>
<dbReference type="GO" id="GO:0005789">
    <property type="term" value="C:endoplasmic reticulum membrane"/>
    <property type="evidence" value="ECO:0007669"/>
    <property type="project" value="TreeGrafter"/>
</dbReference>
<dbReference type="AlphaFoldDB" id="L1JTZ5"/>
<dbReference type="KEGG" id="gtt:GUITHDRAFT_134560"/>
<dbReference type="PANTHER" id="PTHR13317">
    <property type="entry name" value="TRANSMEMBRANE ANTERIOR POSTERIOR TRANSFORMATION PROTEIN 1 HOMOLOG"/>
    <property type="match status" value="1"/>
</dbReference>
<evidence type="ECO:0000313" key="10">
    <source>
        <dbReference type="Proteomes" id="UP000011087"/>
    </source>
</evidence>
<feature type="transmembrane region" description="Helical" evidence="7">
    <location>
        <begin position="333"/>
        <end position="361"/>
    </location>
</feature>
<dbReference type="HOGENOM" id="CLU_409086_0_0_1"/>
<protein>
    <submittedName>
        <fullName evidence="8 9">Uncharacterized protein</fullName>
    </submittedName>
</protein>
<evidence type="ECO:0000256" key="6">
    <source>
        <dbReference type="SAM" id="MobiDB-lite"/>
    </source>
</evidence>
<dbReference type="OrthoDB" id="29023at2759"/>
<keyword evidence="5 7" id="KW-0472">Membrane</keyword>
<reference evidence="9" key="3">
    <citation type="submission" date="2016-03" db="UniProtKB">
        <authorList>
            <consortium name="EnsemblProtists"/>
        </authorList>
    </citation>
    <scope>IDENTIFICATION</scope>
</reference>
<evidence type="ECO:0000256" key="3">
    <source>
        <dbReference type="ARBA" id="ARBA00022692"/>
    </source>
</evidence>